<comment type="similarity">
    <text evidence="2 6">Belongs to the nematode receptor-like protein srg family.</text>
</comment>
<keyword evidence="7" id="KW-1185">Reference proteome</keyword>
<dbReference type="GO" id="GO:0007606">
    <property type="term" value="P:sensory perception of chemical stimulus"/>
    <property type="evidence" value="ECO:0007669"/>
    <property type="project" value="UniProtKB-UniRule"/>
</dbReference>
<dbReference type="PRINTS" id="PR00698">
    <property type="entry name" value="TMPROTEINSRG"/>
</dbReference>
<feature type="transmembrane region" description="Helical" evidence="6">
    <location>
        <begin position="271"/>
        <end position="294"/>
    </location>
</feature>
<dbReference type="Proteomes" id="UP000492821">
    <property type="component" value="Unassembled WGS sequence"/>
</dbReference>
<evidence type="ECO:0000256" key="4">
    <source>
        <dbReference type="ARBA" id="ARBA00022989"/>
    </source>
</evidence>
<keyword evidence="5 6" id="KW-0472">Membrane</keyword>
<keyword evidence="3 6" id="KW-0812">Transmembrane</keyword>
<feature type="transmembrane region" description="Helical" evidence="6">
    <location>
        <begin position="15"/>
        <end position="36"/>
    </location>
</feature>
<accession>A0A7E4VEM1</accession>
<evidence type="ECO:0000256" key="5">
    <source>
        <dbReference type="ARBA" id="ARBA00023136"/>
    </source>
</evidence>
<dbReference type="InterPro" id="IPR000609">
    <property type="entry name" value="7TM_GPCR_serpentine_rcpt_Srg"/>
</dbReference>
<evidence type="ECO:0000256" key="2">
    <source>
        <dbReference type="ARBA" id="ARBA00005692"/>
    </source>
</evidence>
<dbReference type="WBParaSite" id="Pan_g19997.t1">
    <property type="protein sequence ID" value="Pan_g19997.t1"/>
    <property type="gene ID" value="Pan_g19997"/>
</dbReference>
<keyword evidence="4 6" id="KW-1133">Transmembrane helix</keyword>
<feature type="transmembrane region" description="Helical" evidence="6">
    <location>
        <begin position="91"/>
        <end position="114"/>
    </location>
</feature>
<dbReference type="Pfam" id="PF02118">
    <property type="entry name" value="Srg"/>
    <property type="match status" value="1"/>
</dbReference>
<reference evidence="7" key="1">
    <citation type="journal article" date="2013" name="Genetics">
        <title>The draft genome and transcriptome of Panagrellus redivivus are shaped by the harsh demands of a free-living lifestyle.</title>
        <authorList>
            <person name="Srinivasan J."/>
            <person name="Dillman A.R."/>
            <person name="Macchietto M.G."/>
            <person name="Heikkinen L."/>
            <person name="Lakso M."/>
            <person name="Fracchia K.M."/>
            <person name="Antoshechkin I."/>
            <person name="Mortazavi A."/>
            <person name="Wong G."/>
            <person name="Sternberg P.W."/>
        </authorList>
    </citation>
    <scope>NUCLEOTIDE SEQUENCE [LARGE SCALE GENOMIC DNA]</scope>
    <source>
        <strain evidence="7">MT8872</strain>
    </source>
</reference>
<dbReference type="GO" id="GO:0016020">
    <property type="term" value="C:membrane"/>
    <property type="evidence" value="ECO:0007669"/>
    <property type="project" value="UniProtKB-SubCell"/>
</dbReference>
<feature type="transmembrane region" description="Helical" evidence="6">
    <location>
        <begin position="48"/>
        <end position="71"/>
    </location>
</feature>
<feature type="transmembrane region" description="Helical" evidence="6">
    <location>
        <begin position="186"/>
        <end position="212"/>
    </location>
</feature>
<protein>
    <recommendedName>
        <fullName evidence="6">Serpentine receptor class gamma</fullName>
    </recommendedName>
</protein>
<sequence>MITFPKQPGLCNFSAILPIFYLIPSYGLFGLINYTMHYGPTRKQYKGPFFTLFTLYTIVAVFLSLAIYFQGHFLAAPMYLPLVTAMPQHGAWPAFTLALLYYSIISGQLVNSFITVNRFTVIFLKTNYPFFWRRYMKFFIVFIFTAPFILIWQFPFSDVQIYMFYPPTPSMGYHIKEGTIGPIDKAYVMIATFGGTGIMSLGMNSYISCFLIKSFMPHGEGRRGGEDHDESSPTNVRFFAFNIFVFVLEICTAVLQGLMQYIESPYVTEPHLYFIQVYVAELNAFGPAWFMFFINTPLRTDIFTLIRRRTVKHRNVAIKSLTVTMSAVPKRETRSMF</sequence>
<dbReference type="AlphaFoldDB" id="A0A7E4VEM1"/>
<evidence type="ECO:0000256" key="3">
    <source>
        <dbReference type="ARBA" id="ARBA00022692"/>
    </source>
</evidence>
<feature type="transmembrane region" description="Helical" evidence="6">
    <location>
        <begin position="135"/>
        <end position="154"/>
    </location>
</feature>
<evidence type="ECO:0000256" key="1">
    <source>
        <dbReference type="ARBA" id="ARBA00004141"/>
    </source>
</evidence>
<reference evidence="8" key="2">
    <citation type="submission" date="2020-10" db="UniProtKB">
        <authorList>
            <consortium name="WormBaseParasite"/>
        </authorList>
    </citation>
    <scope>IDENTIFICATION</scope>
</reference>
<name>A0A7E4VEM1_PANRE</name>
<dbReference type="PANTHER" id="PTHR31552">
    <property type="entry name" value="SERPENTINE RECEPTOR CLASS GAMMA"/>
    <property type="match status" value="1"/>
</dbReference>
<proteinExistence type="inferred from homology"/>
<dbReference type="PANTHER" id="PTHR31552:SF8">
    <property type="entry name" value="SERPENTINE RECEPTOR CLASS GAMMA"/>
    <property type="match status" value="1"/>
</dbReference>
<evidence type="ECO:0000256" key="6">
    <source>
        <dbReference type="RuleBase" id="RU280813"/>
    </source>
</evidence>
<evidence type="ECO:0000313" key="8">
    <source>
        <dbReference type="WBParaSite" id="Pan_g19997.t1"/>
    </source>
</evidence>
<organism evidence="7 8">
    <name type="scientific">Panagrellus redivivus</name>
    <name type="common">Microworm</name>
    <dbReference type="NCBI Taxonomy" id="6233"/>
    <lineage>
        <taxon>Eukaryota</taxon>
        <taxon>Metazoa</taxon>
        <taxon>Ecdysozoa</taxon>
        <taxon>Nematoda</taxon>
        <taxon>Chromadorea</taxon>
        <taxon>Rhabditida</taxon>
        <taxon>Tylenchina</taxon>
        <taxon>Panagrolaimomorpha</taxon>
        <taxon>Panagrolaimoidea</taxon>
        <taxon>Panagrolaimidae</taxon>
        <taxon>Panagrellus</taxon>
    </lineage>
</organism>
<evidence type="ECO:0000313" key="7">
    <source>
        <dbReference type="Proteomes" id="UP000492821"/>
    </source>
</evidence>
<feature type="transmembrane region" description="Helical" evidence="6">
    <location>
        <begin position="238"/>
        <end position="259"/>
    </location>
</feature>
<comment type="subcellular location">
    <subcellularLocation>
        <location evidence="1">Membrane</location>
        <topology evidence="1">Multi-pass membrane protein</topology>
    </subcellularLocation>
</comment>
<dbReference type="GO" id="GO:0004888">
    <property type="term" value="F:transmembrane signaling receptor activity"/>
    <property type="evidence" value="ECO:0007669"/>
    <property type="project" value="InterPro"/>
</dbReference>